<accession>A0A1W1BXQ1</accession>
<organism evidence="2">
    <name type="scientific">hydrothermal vent metagenome</name>
    <dbReference type="NCBI Taxonomy" id="652676"/>
    <lineage>
        <taxon>unclassified sequences</taxon>
        <taxon>metagenomes</taxon>
        <taxon>ecological metagenomes</taxon>
    </lineage>
</organism>
<feature type="compositionally biased region" description="Basic and acidic residues" evidence="1">
    <location>
        <begin position="323"/>
        <end position="341"/>
    </location>
</feature>
<gene>
    <name evidence="2" type="ORF">MNB_SV-14-1406</name>
</gene>
<sequence>MKILLINSNPVVSRLTALSARKEEIHIDEVQEINEVDNSKYDIVFVDSDSLSKELESDISKKIKTKKRVLFYAQDDKNNKELFDITILKPFLPSEVSAVIRSVEDDYISLEDETDENIVEVEEESIFNVLEPSKDKKEEKEEDFLISLDDDIKLDKKPLKSVDKLEKKSIVEDKEEDLFVELKDNSTDFNKQLNEAFPSKKEEDLFDLDFSDDILEKEFDALDKKSTKVEKDELFDFDLDNNEFDLNMDVLSDNKVNSTDKKEKNIDMRNKKEKKSEPKLETKILDESEVLNIKDILENDNNSTIELDELMTTPPVEMISSSDDSKKKEKKKNAEKLDKTSSLESDTLIETINSLPINNLKELLAGSTIKITIKFPKVK</sequence>
<protein>
    <submittedName>
        <fullName evidence="2">Highly acidic protein</fullName>
    </submittedName>
</protein>
<feature type="region of interest" description="Disordered" evidence="1">
    <location>
        <begin position="258"/>
        <end position="278"/>
    </location>
</feature>
<evidence type="ECO:0000256" key="1">
    <source>
        <dbReference type="SAM" id="MobiDB-lite"/>
    </source>
</evidence>
<dbReference type="AlphaFoldDB" id="A0A1W1BXQ1"/>
<feature type="region of interest" description="Disordered" evidence="1">
    <location>
        <begin position="312"/>
        <end position="345"/>
    </location>
</feature>
<reference evidence="2" key="1">
    <citation type="submission" date="2016-10" db="EMBL/GenBank/DDBJ databases">
        <authorList>
            <person name="de Groot N.N."/>
        </authorList>
    </citation>
    <scope>NUCLEOTIDE SEQUENCE</scope>
</reference>
<name>A0A1W1BXQ1_9ZZZZ</name>
<proteinExistence type="predicted"/>
<evidence type="ECO:0000313" key="2">
    <source>
        <dbReference type="EMBL" id="SFV58380.1"/>
    </source>
</evidence>
<dbReference type="EMBL" id="FPHN01000090">
    <property type="protein sequence ID" value="SFV58380.1"/>
    <property type="molecule type" value="Genomic_DNA"/>
</dbReference>